<protein>
    <submittedName>
        <fullName evidence="1">Uncharacterized protein</fullName>
    </submittedName>
</protein>
<proteinExistence type="predicted"/>
<dbReference type="AlphaFoldDB" id="A0A5P1FN78"/>
<keyword evidence="2" id="KW-1185">Reference proteome</keyword>
<sequence length="135" mass="14843">MGGGVMMAAGATSTSIKDGVDEVERRRRWRRCWRFLVRLERGWSRRWRGALMVARATLKDGVDAGEGGELTACICHESSLSIAIHYTALRSTRMLLRFSLPTLSLRGCGGGGAWGSQLGGERVKRRRDGGRGGYD</sequence>
<dbReference type="Gramene" id="ONK79183">
    <property type="protein sequence ID" value="ONK79183"/>
    <property type="gene ID" value="A4U43_C01F3770"/>
</dbReference>
<dbReference type="EMBL" id="CM007381">
    <property type="protein sequence ID" value="ONK79183.1"/>
    <property type="molecule type" value="Genomic_DNA"/>
</dbReference>
<dbReference type="Proteomes" id="UP000243459">
    <property type="component" value="Chromosome 1"/>
</dbReference>
<accession>A0A5P1FN78</accession>
<reference evidence="2" key="1">
    <citation type="journal article" date="2017" name="Nat. Commun.">
        <title>The asparagus genome sheds light on the origin and evolution of a young Y chromosome.</title>
        <authorList>
            <person name="Harkess A."/>
            <person name="Zhou J."/>
            <person name="Xu C."/>
            <person name="Bowers J.E."/>
            <person name="Van der Hulst R."/>
            <person name="Ayyampalayam S."/>
            <person name="Mercati F."/>
            <person name="Riccardi P."/>
            <person name="McKain M.R."/>
            <person name="Kakrana A."/>
            <person name="Tang H."/>
            <person name="Ray J."/>
            <person name="Groenendijk J."/>
            <person name="Arikit S."/>
            <person name="Mathioni S.M."/>
            <person name="Nakano M."/>
            <person name="Shan H."/>
            <person name="Telgmann-Rauber A."/>
            <person name="Kanno A."/>
            <person name="Yue Z."/>
            <person name="Chen H."/>
            <person name="Li W."/>
            <person name="Chen Y."/>
            <person name="Xu X."/>
            <person name="Zhang Y."/>
            <person name="Luo S."/>
            <person name="Chen H."/>
            <person name="Gao J."/>
            <person name="Mao Z."/>
            <person name="Pires J.C."/>
            <person name="Luo M."/>
            <person name="Kudrna D."/>
            <person name="Wing R.A."/>
            <person name="Meyers B.C."/>
            <person name="Yi K."/>
            <person name="Kong H."/>
            <person name="Lavrijsen P."/>
            <person name="Sunseri F."/>
            <person name="Falavigna A."/>
            <person name="Ye Y."/>
            <person name="Leebens-Mack J.H."/>
            <person name="Chen G."/>
        </authorList>
    </citation>
    <scope>NUCLEOTIDE SEQUENCE [LARGE SCALE GENOMIC DNA]</scope>
    <source>
        <strain evidence="2">cv. DH0086</strain>
    </source>
</reference>
<organism evidence="1 2">
    <name type="scientific">Asparagus officinalis</name>
    <name type="common">Garden asparagus</name>
    <dbReference type="NCBI Taxonomy" id="4686"/>
    <lineage>
        <taxon>Eukaryota</taxon>
        <taxon>Viridiplantae</taxon>
        <taxon>Streptophyta</taxon>
        <taxon>Embryophyta</taxon>
        <taxon>Tracheophyta</taxon>
        <taxon>Spermatophyta</taxon>
        <taxon>Magnoliopsida</taxon>
        <taxon>Liliopsida</taxon>
        <taxon>Asparagales</taxon>
        <taxon>Asparagaceae</taxon>
        <taxon>Asparagoideae</taxon>
        <taxon>Asparagus</taxon>
    </lineage>
</organism>
<evidence type="ECO:0000313" key="2">
    <source>
        <dbReference type="Proteomes" id="UP000243459"/>
    </source>
</evidence>
<evidence type="ECO:0000313" key="1">
    <source>
        <dbReference type="EMBL" id="ONK79183.1"/>
    </source>
</evidence>
<gene>
    <name evidence="1" type="ORF">A4U43_C01F3770</name>
</gene>
<name>A0A5P1FN78_ASPOF</name>